<evidence type="ECO:0000313" key="5">
    <source>
        <dbReference type="EMBL" id="TCS80318.1"/>
    </source>
</evidence>
<dbReference type="Gene3D" id="1.10.443.10">
    <property type="entry name" value="Intergrase catalytic core"/>
    <property type="match status" value="1"/>
</dbReference>
<dbReference type="InterPro" id="IPR050090">
    <property type="entry name" value="Tyrosine_recombinase_XerCD"/>
</dbReference>
<dbReference type="GO" id="GO:0003677">
    <property type="term" value="F:DNA binding"/>
    <property type="evidence" value="ECO:0007669"/>
    <property type="project" value="UniProtKB-KW"/>
</dbReference>
<evidence type="ECO:0000259" key="4">
    <source>
        <dbReference type="PROSITE" id="PS51898"/>
    </source>
</evidence>
<keyword evidence="3" id="KW-0233">DNA recombination</keyword>
<dbReference type="RefSeq" id="WP_132380012.1">
    <property type="nucleotide sequence ID" value="NZ_SLZZ01000006.1"/>
</dbReference>
<dbReference type="Pfam" id="PF00589">
    <property type="entry name" value="Phage_integrase"/>
    <property type="match status" value="1"/>
</dbReference>
<dbReference type="OrthoDB" id="9766545at2"/>
<evidence type="ECO:0000313" key="6">
    <source>
        <dbReference type="Proteomes" id="UP000295726"/>
    </source>
</evidence>
<comment type="similarity">
    <text evidence="1">Belongs to the 'phage' integrase family.</text>
</comment>
<dbReference type="PROSITE" id="PS51898">
    <property type="entry name" value="TYR_RECOMBINASE"/>
    <property type="match status" value="1"/>
</dbReference>
<dbReference type="PANTHER" id="PTHR30349:SF41">
    <property type="entry name" value="INTEGRASE_RECOMBINASE PROTEIN MJ0367-RELATED"/>
    <property type="match status" value="1"/>
</dbReference>
<dbReference type="InterPro" id="IPR011010">
    <property type="entry name" value="DNA_brk_join_enz"/>
</dbReference>
<accession>A0A4R3KBB0</accession>
<protein>
    <submittedName>
        <fullName evidence="5">Site-specific recombinase XerD</fullName>
    </submittedName>
</protein>
<feature type="domain" description="Tyr recombinase" evidence="4">
    <location>
        <begin position="107"/>
        <end position="311"/>
    </location>
</feature>
<dbReference type="SUPFAM" id="SSF56349">
    <property type="entry name" value="DNA breaking-rejoining enzymes"/>
    <property type="match status" value="1"/>
</dbReference>
<dbReference type="PANTHER" id="PTHR30349">
    <property type="entry name" value="PHAGE INTEGRASE-RELATED"/>
    <property type="match status" value="1"/>
</dbReference>
<dbReference type="InterPro" id="IPR002104">
    <property type="entry name" value="Integrase_catalytic"/>
</dbReference>
<dbReference type="InterPro" id="IPR013762">
    <property type="entry name" value="Integrase-like_cat_sf"/>
</dbReference>
<reference evidence="5 6" key="1">
    <citation type="submission" date="2019-03" db="EMBL/GenBank/DDBJ databases">
        <title>Genomic Encyclopedia of Type Strains, Phase IV (KMG-IV): sequencing the most valuable type-strain genomes for metagenomic binning, comparative biology and taxonomic classification.</title>
        <authorList>
            <person name="Goeker M."/>
        </authorList>
    </citation>
    <scope>NUCLEOTIDE SEQUENCE [LARGE SCALE GENOMIC DNA]</scope>
    <source>
        <strain evidence="5 6">DSM 29489</strain>
    </source>
</reference>
<gene>
    <name evidence="5" type="ORF">EDD59_106144</name>
</gene>
<organism evidence="5 6">
    <name type="scientific">Muricomes intestini</name>
    <dbReference type="NCBI Taxonomy" id="1796634"/>
    <lineage>
        <taxon>Bacteria</taxon>
        <taxon>Bacillati</taxon>
        <taxon>Bacillota</taxon>
        <taxon>Clostridia</taxon>
        <taxon>Lachnospirales</taxon>
        <taxon>Lachnospiraceae</taxon>
        <taxon>Muricomes</taxon>
    </lineage>
</organism>
<proteinExistence type="inferred from homology"/>
<dbReference type="Proteomes" id="UP000295726">
    <property type="component" value="Unassembled WGS sequence"/>
</dbReference>
<dbReference type="GO" id="GO:0015074">
    <property type="term" value="P:DNA integration"/>
    <property type="evidence" value="ECO:0007669"/>
    <property type="project" value="InterPro"/>
</dbReference>
<dbReference type="AlphaFoldDB" id="A0A4R3KBB0"/>
<keyword evidence="2" id="KW-0238">DNA-binding</keyword>
<sequence>MKTPYKWKSNLAEVIQNYISLKQHTGMKFETQERYLRHFDSFYFNNGFDGATLTKELVNDFIYDKNERPCSHRNKELVMRDFAVYLSDRGYHTYIAEVRTELPRCKFIPYILSDDEVRRFFTTIDGYPKSYLQARFSYRTTVDPVLFRFLYSTGVRISEALNLVLDDMDIDSGIATIRAAKNGKDRLIPLSDSMTKRIATFVDEFHRFSDSRMFLFPGCHNGVMGQMDKSTAYTHFRDYLLMADIPHTAIGPRIHSFRHGFAVKCLKGWVLSDNDLTVMLPYLAAYMGHSDFRATQYYLSLTSDLYPEIVKRVEAEFGYVIPEWEAVYDES</sequence>
<evidence type="ECO:0000256" key="3">
    <source>
        <dbReference type="ARBA" id="ARBA00023172"/>
    </source>
</evidence>
<comment type="caution">
    <text evidence="5">The sequence shown here is derived from an EMBL/GenBank/DDBJ whole genome shotgun (WGS) entry which is preliminary data.</text>
</comment>
<name>A0A4R3KBB0_9FIRM</name>
<dbReference type="GO" id="GO:0006310">
    <property type="term" value="P:DNA recombination"/>
    <property type="evidence" value="ECO:0007669"/>
    <property type="project" value="UniProtKB-KW"/>
</dbReference>
<keyword evidence="6" id="KW-1185">Reference proteome</keyword>
<evidence type="ECO:0000256" key="1">
    <source>
        <dbReference type="ARBA" id="ARBA00008857"/>
    </source>
</evidence>
<dbReference type="EMBL" id="SLZZ01000006">
    <property type="protein sequence ID" value="TCS80318.1"/>
    <property type="molecule type" value="Genomic_DNA"/>
</dbReference>
<evidence type="ECO:0000256" key="2">
    <source>
        <dbReference type="ARBA" id="ARBA00023125"/>
    </source>
</evidence>